<dbReference type="InterPro" id="IPR025877">
    <property type="entry name" value="MobA-like_NTP_Trfase"/>
</dbReference>
<dbReference type="SUPFAM" id="SSF53448">
    <property type="entry name" value="Nucleotide-diphospho-sugar transferases"/>
    <property type="match status" value="1"/>
</dbReference>
<accession>A0ABP8EHA9</accession>
<organism evidence="2 3">
    <name type="scientific">Brevibacterium daeguense</name>
    <dbReference type="NCBI Taxonomy" id="909936"/>
    <lineage>
        <taxon>Bacteria</taxon>
        <taxon>Bacillati</taxon>
        <taxon>Actinomycetota</taxon>
        <taxon>Actinomycetes</taxon>
        <taxon>Micrococcales</taxon>
        <taxon>Brevibacteriaceae</taxon>
        <taxon>Brevibacterium</taxon>
    </lineage>
</organism>
<feature type="domain" description="MobA-like NTP transferase" evidence="1">
    <location>
        <begin position="5"/>
        <end position="197"/>
    </location>
</feature>
<proteinExistence type="predicted"/>
<dbReference type="Pfam" id="PF12804">
    <property type="entry name" value="NTP_transf_3"/>
    <property type="match status" value="1"/>
</dbReference>
<dbReference type="Gene3D" id="3.90.550.10">
    <property type="entry name" value="Spore Coat Polysaccharide Biosynthesis Protein SpsA, Chain A"/>
    <property type="match status" value="1"/>
</dbReference>
<sequence length="226" mass="23033">MPVAGLLLAAGGGRRLGMPKGLLVDADGMPRIARVCEQMRAAGCSPIVVVLGASAEEVASLLPDHAQAVVAEDWEHGMSSSLTVGLSALTAGSGSSNVRGTGTDPAAEAPAELPAAEAPAELPAAALVMLVDLPDVDENAMTRVIECGFEAFPEVENALVRATWDSEPGHPVLLGRVHWSAAIRSAVGDQGARALLDGAGVFTVECGDLGTGLDVDRPEDLEGTPR</sequence>
<evidence type="ECO:0000313" key="3">
    <source>
        <dbReference type="Proteomes" id="UP001501586"/>
    </source>
</evidence>
<dbReference type="EMBL" id="BAABAZ010000004">
    <property type="protein sequence ID" value="GAA4283260.1"/>
    <property type="molecule type" value="Genomic_DNA"/>
</dbReference>
<comment type="caution">
    <text evidence="2">The sequence shown here is derived from an EMBL/GenBank/DDBJ whole genome shotgun (WGS) entry which is preliminary data.</text>
</comment>
<reference evidence="3" key="1">
    <citation type="journal article" date="2019" name="Int. J. Syst. Evol. Microbiol.">
        <title>The Global Catalogue of Microorganisms (GCM) 10K type strain sequencing project: providing services to taxonomists for standard genome sequencing and annotation.</title>
        <authorList>
            <consortium name="The Broad Institute Genomics Platform"/>
            <consortium name="The Broad Institute Genome Sequencing Center for Infectious Disease"/>
            <person name="Wu L."/>
            <person name="Ma J."/>
        </authorList>
    </citation>
    <scope>NUCLEOTIDE SEQUENCE [LARGE SCALE GENOMIC DNA]</scope>
    <source>
        <strain evidence="3">JCM 17458</strain>
    </source>
</reference>
<name>A0ABP8EHA9_9MICO</name>
<gene>
    <name evidence="2" type="ORF">GCM10022261_07910</name>
</gene>
<dbReference type="PANTHER" id="PTHR43777:SF1">
    <property type="entry name" value="MOLYBDENUM COFACTOR CYTIDYLYLTRANSFERASE"/>
    <property type="match status" value="1"/>
</dbReference>
<protein>
    <submittedName>
        <fullName evidence="2">Nucleotidyltransferase family protein</fullName>
    </submittedName>
</protein>
<evidence type="ECO:0000313" key="2">
    <source>
        <dbReference type="EMBL" id="GAA4283260.1"/>
    </source>
</evidence>
<keyword evidence="3" id="KW-1185">Reference proteome</keyword>
<dbReference type="PANTHER" id="PTHR43777">
    <property type="entry name" value="MOLYBDENUM COFACTOR CYTIDYLYLTRANSFERASE"/>
    <property type="match status" value="1"/>
</dbReference>
<dbReference type="InterPro" id="IPR029044">
    <property type="entry name" value="Nucleotide-diphossugar_trans"/>
</dbReference>
<evidence type="ECO:0000259" key="1">
    <source>
        <dbReference type="Pfam" id="PF12804"/>
    </source>
</evidence>
<dbReference type="Proteomes" id="UP001501586">
    <property type="component" value="Unassembled WGS sequence"/>
</dbReference>